<dbReference type="AlphaFoldDB" id="A0A1E7Q7Y1"/>
<organism evidence="1 2">
    <name type="scientific">Rheinheimera salexigens</name>
    <dbReference type="NCBI Taxonomy" id="1628148"/>
    <lineage>
        <taxon>Bacteria</taxon>
        <taxon>Pseudomonadati</taxon>
        <taxon>Pseudomonadota</taxon>
        <taxon>Gammaproteobacteria</taxon>
        <taxon>Chromatiales</taxon>
        <taxon>Chromatiaceae</taxon>
        <taxon>Rheinheimera</taxon>
    </lineage>
</organism>
<keyword evidence="2" id="KW-1185">Reference proteome</keyword>
<evidence type="ECO:0008006" key="3">
    <source>
        <dbReference type="Google" id="ProtNLM"/>
    </source>
</evidence>
<reference evidence="2" key="1">
    <citation type="submission" date="2016-09" db="EMBL/GenBank/DDBJ databases">
        <authorList>
            <person name="Wan X."/>
            <person name="Hou S."/>
        </authorList>
    </citation>
    <scope>NUCLEOTIDE SEQUENCE [LARGE SCALE GENOMIC DNA]</scope>
    <source>
        <strain evidence="2">KH87</strain>
    </source>
</reference>
<evidence type="ECO:0000313" key="1">
    <source>
        <dbReference type="EMBL" id="OEY70220.1"/>
    </source>
</evidence>
<accession>A0A1E7Q7Y1</accession>
<protein>
    <recommendedName>
        <fullName evidence="3">DUF3024 domain-containing protein</fullName>
    </recommendedName>
</protein>
<dbReference type="RefSeq" id="WP_070049774.1">
    <property type="nucleotide sequence ID" value="NZ_CBCSDO010000008.1"/>
</dbReference>
<dbReference type="EMBL" id="MKEK01000001">
    <property type="protein sequence ID" value="OEY70220.1"/>
    <property type="molecule type" value="Genomic_DNA"/>
</dbReference>
<proteinExistence type="predicted"/>
<gene>
    <name evidence="1" type="ORF">BI198_12085</name>
</gene>
<dbReference type="Pfam" id="PF11225">
    <property type="entry name" value="DUF3024"/>
    <property type="match status" value="1"/>
</dbReference>
<dbReference type="InterPro" id="IPR021388">
    <property type="entry name" value="DUF3024"/>
</dbReference>
<dbReference type="Proteomes" id="UP000242258">
    <property type="component" value="Unassembled WGS sequence"/>
</dbReference>
<evidence type="ECO:0000313" key="2">
    <source>
        <dbReference type="Proteomes" id="UP000242258"/>
    </source>
</evidence>
<dbReference type="OrthoDB" id="1362002at2"/>
<dbReference type="STRING" id="1628148.BI198_12085"/>
<comment type="caution">
    <text evidence="1">The sequence shown here is derived from an EMBL/GenBank/DDBJ whole genome shotgun (WGS) entry which is preliminary data.</text>
</comment>
<name>A0A1E7Q7Y1_9GAMM</name>
<sequence>MAFSEFEHARVEKFATTYIQQNRPPLHMRDQLDIGYRIKEQSIEFFEIRPRLNNKSTKIEQPIAKATHIKQSKTWQIFWLRQDLKWHSYDPVPEVSSFEEFLAVLAEDAHGCFRG</sequence>